<dbReference type="RefSeq" id="WP_016383132.1">
    <property type="nucleotide sequence ID" value="NZ_CP050500.1"/>
</dbReference>
<dbReference type="SUPFAM" id="SSF47413">
    <property type="entry name" value="lambda repressor-like DNA-binding domains"/>
    <property type="match status" value="1"/>
</dbReference>
<accession>A0ABD7BW01</accession>
<dbReference type="Proteomes" id="UP000593972">
    <property type="component" value="Chromosome"/>
</dbReference>
<dbReference type="InterPro" id="IPR001387">
    <property type="entry name" value="Cro/C1-type_HTH"/>
</dbReference>
<sequence>MDESKELEQLGQFFHDFRVGRGLTLKEAAGNWSAATLSRFEHGKVDISTEKAAG</sequence>
<organism evidence="1 2">
    <name type="scientific">Lacticaseibacillus paracasei</name>
    <name type="common">Lactobacillus paracasei</name>
    <dbReference type="NCBI Taxonomy" id="1597"/>
    <lineage>
        <taxon>Bacteria</taxon>
        <taxon>Bacillati</taxon>
        <taxon>Bacillota</taxon>
        <taxon>Bacilli</taxon>
        <taxon>Lactobacillales</taxon>
        <taxon>Lactobacillaceae</taxon>
        <taxon>Lacticaseibacillus</taxon>
    </lineage>
</organism>
<dbReference type="AlphaFoldDB" id="A0ABD7BW01"/>
<evidence type="ECO:0000313" key="2">
    <source>
        <dbReference type="Proteomes" id="UP000593972"/>
    </source>
</evidence>
<dbReference type="InterPro" id="IPR010982">
    <property type="entry name" value="Lambda_DNA-bd_dom_sf"/>
</dbReference>
<dbReference type="EMBL" id="CP050500">
    <property type="protein sequence ID" value="QOP56676.1"/>
    <property type="molecule type" value="Genomic_DNA"/>
</dbReference>
<protein>
    <submittedName>
        <fullName evidence="1">Helix-turn-helix domain-containing protein</fullName>
    </submittedName>
</protein>
<evidence type="ECO:0000313" key="1">
    <source>
        <dbReference type="EMBL" id="QOP56676.1"/>
    </source>
</evidence>
<reference evidence="1 2" key="1">
    <citation type="submission" date="2020-03" db="EMBL/GenBank/DDBJ databases">
        <title>Complete genome sequence of Lactobacillus paracasei strain NFFJ04, isolated from animal feed.</title>
        <authorList>
            <person name="Jung J.Y."/>
        </authorList>
    </citation>
    <scope>NUCLEOTIDE SEQUENCE [LARGE SCALE GENOMIC DNA]</scope>
    <source>
        <strain evidence="1 2">NFFJ04</strain>
    </source>
</reference>
<gene>
    <name evidence="1" type="ORF">HCJ88_13320</name>
</gene>
<dbReference type="CDD" id="cd00093">
    <property type="entry name" value="HTH_XRE"/>
    <property type="match status" value="1"/>
</dbReference>
<proteinExistence type="predicted"/>
<name>A0ABD7BW01_LACPA</name>